<dbReference type="AlphaFoldDB" id="A0A8H8DJV5"/>
<dbReference type="PANTHER" id="PTHR43503">
    <property type="entry name" value="MCG48959-RELATED"/>
    <property type="match status" value="1"/>
</dbReference>
<proteinExistence type="predicted"/>
<sequence length="115" mass="12453">PADFTPVCTTELGAAARLQGEFAARGVKLFAVSVDTVDDHLRWVGDVNETQGCRVEFPLLDDSGRAISAAYDMLDHQDPSNVDRSGAPLTVRSVFFVDPRNIVRAVITYPASCGR</sequence>
<accession>A0A8H8DJV5</accession>
<dbReference type="InterPro" id="IPR000866">
    <property type="entry name" value="AhpC/TSA"/>
</dbReference>
<feature type="domain" description="Alkyl hydroperoxide reductase subunit C/ Thiol specific antioxidant" evidence="1">
    <location>
        <begin position="1"/>
        <end position="105"/>
    </location>
</feature>
<name>A0A8H8DJV5_9FUNG</name>
<dbReference type="GO" id="GO:0016491">
    <property type="term" value="F:oxidoreductase activity"/>
    <property type="evidence" value="ECO:0007669"/>
    <property type="project" value="InterPro"/>
</dbReference>
<dbReference type="Pfam" id="PF00578">
    <property type="entry name" value="AhpC-TSA"/>
    <property type="match status" value="1"/>
</dbReference>
<dbReference type="InterPro" id="IPR036249">
    <property type="entry name" value="Thioredoxin-like_sf"/>
</dbReference>
<keyword evidence="3" id="KW-1185">Reference proteome</keyword>
<dbReference type="SUPFAM" id="SSF52833">
    <property type="entry name" value="Thioredoxin-like"/>
    <property type="match status" value="1"/>
</dbReference>
<protein>
    <submittedName>
        <fullName evidence="2">Thioredoxin-like protein</fullName>
    </submittedName>
</protein>
<dbReference type="Gene3D" id="3.40.30.10">
    <property type="entry name" value="Glutaredoxin"/>
    <property type="match status" value="1"/>
</dbReference>
<dbReference type="GO" id="GO:0045454">
    <property type="term" value="P:cell redox homeostasis"/>
    <property type="evidence" value="ECO:0007669"/>
    <property type="project" value="TreeGrafter"/>
</dbReference>
<dbReference type="EMBL" id="JAEFCI010004376">
    <property type="protein sequence ID" value="KAG5460985.1"/>
    <property type="molecule type" value="Genomic_DNA"/>
</dbReference>
<dbReference type="OrthoDB" id="2996783at2759"/>
<dbReference type="GO" id="GO:0016209">
    <property type="term" value="F:antioxidant activity"/>
    <property type="evidence" value="ECO:0007669"/>
    <property type="project" value="InterPro"/>
</dbReference>
<evidence type="ECO:0000313" key="2">
    <source>
        <dbReference type="EMBL" id="KAG5460985.1"/>
    </source>
</evidence>
<feature type="non-terminal residue" evidence="2">
    <location>
        <position position="1"/>
    </location>
</feature>
<dbReference type="PANTHER" id="PTHR43503:SF4">
    <property type="entry name" value="PEROXIREDOXIN-6"/>
    <property type="match status" value="1"/>
</dbReference>
<evidence type="ECO:0000313" key="3">
    <source>
        <dbReference type="Proteomes" id="UP000673691"/>
    </source>
</evidence>
<organism evidence="2 3">
    <name type="scientific">Olpidium bornovanus</name>
    <dbReference type="NCBI Taxonomy" id="278681"/>
    <lineage>
        <taxon>Eukaryota</taxon>
        <taxon>Fungi</taxon>
        <taxon>Fungi incertae sedis</taxon>
        <taxon>Olpidiomycota</taxon>
        <taxon>Olpidiomycotina</taxon>
        <taxon>Olpidiomycetes</taxon>
        <taxon>Olpidiales</taxon>
        <taxon>Olpidiaceae</taxon>
        <taxon>Olpidium</taxon>
    </lineage>
</organism>
<comment type="caution">
    <text evidence="2">The sequence shown here is derived from an EMBL/GenBank/DDBJ whole genome shotgun (WGS) entry which is preliminary data.</text>
</comment>
<gene>
    <name evidence="2" type="ORF">BJ554DRAFT_6896</name>
</gene>
<dbReference type="Proteomes" id="UP000673691">
    <property type="component" value="Unassembled WGS sequence"/>
</dbReference>
<evidence type="ECO:0000259" key="1">
    <source>
        <dbReference type="Pfam" id="PF00578"/>
    </source>
</evidence>
<reference evidence="2 3" key="1">
    <citation type="journal article" name="Sci. Rep.">
        <title>Genome-scale phylogenetic analyses confirm Olpidium as the closest living zoosporic fungus to the non-flagellated, terrestrial fungi.</title>
        <authorList>
            <person name="Chang Y."/>
            <person name="Rochon D."/>
            <person name="Sekimoto S."/>
            <person name="Wang Y."/>
            <person name="Chovatia M."/>
            <person name="Sandor L."/>
            <person name="Salamov A."/>
            <person name="Grigoriev I.V."/>
            <person name="Stajich J.E."/>
            <person name="Spatafora J.W."/>
        </authorList>
    </citation>
    <scope>NUCLEOTIDE SEQUENCE [LARGE SCALE GENOMIC DNA]</scope>
    <source>
        <strain evidence="2">S191</strain>
    </source>
</reference>
<dbReference type="GO" id="GO:0005829">
    <property type="term" value="C:cytosol"/>
    <property type="evidence" value="ECO:0007669"/>
    <property type="project" value="TreeGrafter"/>
</dbReference>